<feature type="binding site" evidence="8">
    <location>
        <begin position="88"/>
        <end position="92"/>
    </location>
    <ligand>
        <name>GTP</name>
        <dbReference type="ChEBI" id="CHEBI:37565"/>
    </ligand>
</feature>
<evidence type="ECO:0000256" key="2">
    <source>
        <dbReference type="ARBA" id="ARBA00017872"/>
    </source>
</evidence>
<dbReference type="Gene3D" id="2.40.30.10">
    <property type="entry name" value="Translation factors"/>
    <property type="match status" value="1"/>
</dbReference>
<dbReference type="FunFam" id="3.30.70.240:FF:000001">
    <property type="entry name" value="Elongation factor G"/>
    <property type="match status" value="1"/>
</dbReference>
<proteinExistence type="inferred from homology"/>
<dbReference type="InterPro" id="IPR020568">
    <property type="entry name" value="Ribosomal_Su5_D2-typ_SF"/>
</dbReference>
<dbReference type="Pfam" id="PF00009">
    <property type="entry name" value="GTP_EFTU"/>
    <property type="match status" value="1"/>
</dbReference>
<evidence type="ECO:0000256" key="7">
    <source>
        <dbReference type="ARBA" id="ARBA00024731"/>
    </source>
</evidence>
<keyword evidence="4 8" id="KW-0251">Elongation factor</keyword>
<comment type="similarity">
    <text evidence="1 8">Belongs to the TRAFAC class translation factor GTPase superfamily. Classic translation factor GTPase family. EF-G/EF-2 subfamily.</text>
</comment>
<dbReference type="FunFam" id="3.30.70.870:FF:000001">
    <property type="entry name" value="Elongation factor G"/>
    <property type="match status" value="1"/>
</dbReference>
<evidence type="ECO:0000256" key="3">
    <source>
        <dbReference type="ARBA" id="ARBA00022741"/>
    </source>
</evidence>
<dbReference type="CDD" id="cd01886">
    <property type="entry name" value="EF-G"/>
    <property type="match status" value="1"/>
</dbReference>
<evidence type="ECO:0000259" key="9">
    <source>
        <dbReference type="PROSITE" id="PS51722"/>
    </source>
</evidence>
<dbReference type="GO" id="GO:0005737">
    <property type="term" value="C:cytoplasm"/>
    <property type="evidence" value="ECO:0007669"/>
    <property type="project" value="UniProtKB-SubCell"/>
</dbReference>
<dbReference type="SUPFAM" id="SSF54980">
    <property type="entry name" value="EF-G C-terminal domain-like"/>
    <property type="match status" value="2"/>
</dbReference>
<feature type="binding site" evidence="8">
    <location>
        <begin position="142"/>
        <end position="145"/>
    </location>
    <ligand>
        <name>GTP</name>
        <dbReference type="ChEBI" id="CHEBI:37565"/>
    </ligand>
</feature>
<dbReference type="EMBL" id="CP011253">
    <property type="protein sequence ID" value="AKC68636.1"/>
    <property type="molecule type" value="Genomic_DNA"/>
</dbReference>
<evidence type="ECO:0000256" key="1">
    <source>
        <dbReference type="ARBA" id="ARBA00005870"/>
    </source>
</evidence>
<sequence>MARTTPIERYRNIGISAHIDAGKTTTTERILFYTGVNHKIGEVHDGAATMDWMEQEQERGITITSAATTCFWSGMASNYQKHRINIIDTPGHVDFTIEVERSMRVLDGACMVYCAVGGVQPQSETVWRQANKYGVPRLAFVNKMDRTGANFFKVYDQLKNRLKANPVPVVVPIGAEESFKGVVDLIKMKAIIWDEASQGMKFDYVDIPAELQAEAQKWREGMVEAAAESSEEMMNKYLEEGDLSEADIIKGIRVRTIACEIQPMLCGTAFKNKGVQRMLDAVVDFLPSPVDIPPVTGTNDKEQPVERRASDDEKFSSLAFKIMTDPFVGQLAFFRVYSGVVNKGDTVLNSVKEKKERLGRILQMHANQREEIDEVRAGDIAAAVGLKDVTTGDTLCDPSAPIVLERMVFPEPVISQAVEPKTKVDQEKMGIALNRLAQEDPSFRVQTDEESGQTIISGMGELHLEILVDRMKREFGVEANIGAPQVAYRETIRATAADVEGKFVKQSGGRGQFGHAVITLEPSEQGAGYKFFDEIKGGVIPREYIPAVDKGIQDTLKSGVLAGFPVVDVTVHLTFGSYHDVDSNENAFRMAGSMAFKEAMRRAKPVILEPMMAVEVETPEDYMGNVMGDLSSRRGIIQGMDDMVGGGKIVRAEVPLSEMFGYSTSLRSATQGRATYTMEFKHYAEAPKNVSEAIISNKSK</sequence>
<dbReference type="PANTHER" id="PTHR43261">
    <property type="entry name" value="TRANSLATION ELONGATION FACTOR G-RELATED"/>
    <property type="match status" value="1"/>
</dbReference>
<dbReference type="PROSITE" id="PS51722">
    <property type="entry name" value="G_TR_2"/>
    <property type="match status" value="1"/>
</dbReference>
<dbReference type="RefSeq" id="WP_046290035.1">
    <property type="nucleotide sequence ID" value="NZ_CP011253.3"/>
</dbReference>
<dbReference type="InterPro" id="IPR000795">
    <property type="entry name" value="T_Tr_GTP-bd_dom"/>
</dbReference>
<dbReference type="NCBIfam" id="NF009381">
    <property type="entry name" value="PRK12740.1-5"/>
    <property type="match status" value="1"/>
</dbReference>
<keyword evidence="6 8" id="KW-0342">GTP-binding</keyword>
<evidence type="ECO:0000256" key="4">
    <source>
        <dbReference type="ARBA" id="ARBA00022768"/>
    </source>
</evidence>
<dbReference type="InterPro" id="IPR035647">
    <property type="entry name" value="EFG_III/V"/>
</dbReference>
<evidence type="ECO:0000313" key="10">
    <source>
        <dbReference type="EMBL" id="AKC68636.1"/>
    </source>
</evidence>
<dbReference type="SUPFAM" id="SSF52540">
    <property type="entry name" value="P-loop containing nucleoside triphosphate hydrolases"/>
    <property type="match status" value="1"/>
</dbReference>
<dbReference type="GO" id="GO:0003924">
    <property type="term" value="F:GTPase activity"/>
    <property type="evidence" value="ECO:0007669"/>
    <property type="project" value="InterPro"/>
</dbReference>
<dbReference type="PANTHER" id="PTHR43261:SF1">
    <property type="entry name" value="RIBOSOME-RELEASING FACTOR 2, MITOCHONDRIAL"/>
    <property type="match status" value="1"/>
</dbReference>
<keyword evidence="5 8" id="KW-0648">Protein biosynthesis</keyword>
<dbReference type="Gene3D" id="3.40.50.300">
    <property type="entry name" value="P-loop containing nucleotide triphosphate hydrolases"/>
    <property type="match status" value="1"/>
</dbReference>
<dbReference type="HOGENOM" id="CLU_002794_4_1_4"/>
<comment type="subcellular location">
    <subcellularLocation>
        <location evidence="8">Cytoplasm</location>
    </subcellularLocation>
</comment>
<dbReference type="OrthoDB" id="9804431at2"/>
<dbReference type="InterPro" id="IPR000640">
    <property type="entry name" value="EFG_V-like"/>
</dbReference>
<keyword evidence="8" id="KW-0963">Cytoplasm</keyword>
<dbReference type="InterPro" id="IPR027417">
    <property type="entry name" value="P-loop_NTPase"/>
</dbReference>
<dbReference type="Gene3D" id="3.30.230.10">
    <property type="match status" value="1"/>
</dbReference>
<dbReference type="PROSITE" id="PS00301">
    <property type="entry name" value="G_TR_1"/>
    <property type="match status" value="1"/>
</dbReference>
<dbReference type="Pfam" id="PF03764">
    <property type="entry name" value="EFG_IV"/>
    <property type="match status" value="1"/>
</dbReference>
<dbReference type="GO" id="GO:0032790">
    <property type="term" value="P:ribosome disassembly"/>
    <property type="evidence" value="ECO:0007669"/>
    <property type="project" value="TreeGrafter"/>
</dbReference>
<dbReference type="InterPro" id="IPR041095">
    <property type="entry name" value="EFG_II"/>
</dbReference>
<dbReference type="CDD" id="cd03713">
    <property type="entry name" value="EFG_mtEFG_C"/>
    <property type="match status" value="1"/>
</dbReference>
<dbReference type="NCBIfam" id="TIGR00484">
    <property type="entry name" value="EF-G"/>
    <property type="match status" value="1"/>
</dbReference>
<dbReference type="InterPro" id="IPR004540">
    <property type="entry name" value="Transl_elong_EFG/EF2"/>
</dbReference>
<dbReference type="Pfam" id="PF14492">
    <property type="entry name" value="EFG_III"/>
    <property type="match status" value="1"/>
</dbReference>
<dbReference type="NCBIfam" id="TIGR00231">
    <property type="entry name" value="small_GTP"/>
    <property type="match status" value="1"/>
</dbReference>
<dbReference type="InterPro" id="IPR009022">
    <property type="entry name" value="EFG_III"/>
</dbReference>
<dbReference type="InterPro" id="IPR004161">
    <property type="entry name" value="EFTu-like_2"/>
</dbReference>
<feature type="domain" description="Tr-type G" evidence="9">
    <location>
        <begin position="8"/>
        <end position="290"/>
    </location>
</feature>
<reference evidence="10" key="1">
    <citation type="submission" date="2016-06" db="EMBL/GenBank/DDBJ databases">
        <title>Pandoraea oxalativorans DSM 23570 Genome Sequencing.</title>
        <authorList>
            <person name="Ee R."/>
            <person name="Lim Y.-L."/>
            <person name="Yong D."/>
            <person name="Yin W.-F."/>
            <person name="Chan K.-G."/>
        </authorList>
    </citation>
    <scope>NUCLEOTIDE SEQUENCE</scope>
    <source>
        <strain evidence="10">DSM 23570</strain>
    </source>
</reference>
<dbReference type="CDD" id="cd16262">
    <property type="entry name" value="EFG_III"/>
    <property type="match status" value="1"/>
</dbReference>
<dbReference type="InterPro" id="IPR014721">
    <property type="entry name" value="Ribsml_uS5_D2-typ_fold_subgr"/>
</dbReference>
<evidence type="ECO:0000256" key="5">
    <source>
        <dbReference type="ARBA" id="ARBA00022917"/>
    </source>
</evidence>
<dbReference type="PATRIC" id="fig|573737.6.peg.1368"/>
<dbReference type="CDD" id="cd01434">
    <property type="entry name" value="EFG_mtEFG1_IV"/>
    <property type="match status" value="1"/>
</dbReference>
<comment type="function">
    <text evidence="7 8">Catalyzes the GTP-dependent ribosomal translocation step during translation elongation. During this step, the ribosome changes from the pre-translocational (PRE) to the post-translocational (POST) state as the newly formed A-site-bound peptidyl-tRNA and P-site-bound deacylated tRNA move to the P and E sites, respectively. Catalyzes the coordinated movement of the two tRNA molecules, the mRNA and conformational changes in the ribosome.</text>
</comment>
<dbReference type="GO" id="GO:0005525">
    <property type="term" value="F:GTP binding"/>
    <property type="evidence" value="ECO:0007669"/>
    <property type="project" value="UniProtKB-UniRule"/>
</dbReference>
<dbReference type="KEGG" id="pox:MB84_02925"/>
<dbReference type="InterPro" id="IPR035649">
    <property type="entry name" value="EFG_V"/>
</dbReference>
<dbReference type="GO" id="GO:0003746">
    <property type="term" value="F:translation elongation factor activity"/>
    <property type="evidence" value="ECO:0007669"/>
    <property type="project" value="UniProtKB-UniRule"/>
</dbReference>
<dbReference type="SUPFAM" id="SSF54211">
    <property type="entry name" value="Ribosomal protein S5 domain 2-like"/>
    <property type="match status" value="1"/>
</dbReference>
<evidence type="ECO:0000313" key="11">
    <source>
        <dbReference type="Proteomes" id="UP000035050"/>
    </source>
</evidence>
<evidence type="ECO:0000256" key="8">
    <source>
        <dbReference type="HAMAP-Rule" id="MF_00054"/>
    </source>
</evidence>
<dbReference type="HAMAP" id="MF_00054_B">
    <property type="entry name" value="EF_G_EF_2_B"/>
    <property type="match status" value="1"/>
</dbReference>
<dbReference type="Gene3D" id="3.30.70.240">
    <property type="match status" value="1"/>
</dbReference>
<dbReference type="PRINTS" id="PR00315">
    <property type="entry name" value="ELONGATNFCT"/>
</dbReference>
<dbReference type="Pfam" id="PF00679">
    <property type="entry name" value="EFG_C"/>
    <property type="match status" value="1"/>
</dbReference>
<dbReference type="InterPro" id="IPR031157">
    <property type="entry name" value="G_TR_CS"/>
</dbReference>
<dbReference type="InterPro" id="IPR047872">
    <property type="entry name" value="EFG_IV"/>
</dbReference>
<dbReference type="FunFam" id="3.30.230.10:FF:000003">
    <property type="entry name" value="Elongation factor G"/>
    <property type="match status" value="1"/>
</dbReference>
<name>A0A0E3YAG9_9BURK</name>
<dbReference type="Proteomes" id="UP000035050">
    <property type="component" value="Chromosome"/>
</dbReference>
<protein>
    <recommendedName>
        <fullName evidence="2 8">Elongation factor G</fullName>
        <shortName evidence="8">EF-G</shortName>
    </recommendedName>
</protein>
<keyword evidence="3 8" id="KW-0547">Nucleotide-binding</keyword>
<keyword evidence="11" id="KW-1185">Reference proteome</keyword>
<dbReference type="Gene3D" id="3.30.70.870">
    <property type="entry name" value="Elongation Factor G (Translational Gtpase), domain 3"/>
    <property type="match status" value="1"/>
</dbReference>
<evidence type="ECO:0000256" key="6">
    <source>
        <dbReference type="ARBA" id="ARBA00023134"/>
    </source>
</evidence>
<dbReference type="SUPFAM" id="SSF50447">
    <property type="entry name" value="Translation proteins"/>
    <property type="match status" value="1"/>
</dbReference>
<dbReference type="FunFam" id="2.40.30.10:FF:000006">
    <property type="entry name" value="Elongation factor G"/>
    <property type="match status" value="1"/>
</dbReference>
<dbReference type="InterPro" id="IPR005517">
    <property type="entry name" value="Transl_elong_EFG/EF2_IV"/>
</dbReference>
<dbReference type="SMART" id="SM00838">
    <property type="entry name" value="EFG_C"/>
    <property type="match status" value="1"/>
</dbReference>
<feature type="binding site" evidence="8">
    <location>
        <begin position="17"/>
        <end position="24"/>
    </location>
    <ligand>
        <name>GTP</name>
        <dbReference type="ChEBI" id="CHEBI:37565"/>
    </ligand>
</feature>
<dbReference type="InterPro" id="IPR009000">
    <property type="entry name" value="Transl_B-barrel_sf"/>
</dbReference>
<dbReference type="FunFam" id="3.40.50.300:FF:000029">
    <property type="entry name" value="Elongation factor G"/>
    <property type="match status" value="1"/>
</dbReference>
<dbReference type="AlphaFoldDB" id="A0A0E3YAG9"/>
<dbReference type="GO" id="GO:0097216">
    <property type="term" value="F:guanosine tetraphosphate binding"/>
    <property type="evidence" value="ECO:0007669"/>
    <property type="project" value="UniProtKB-ARBA"/>
</dbReference>
<dbReference type="Pfam" id="PF03144">
    <property type="entry name" value="GTP_EFTU_D2"/>
    <property type="match status" value="1"/>
</dbReference>
<organism evidence="10 11">
    <name type="scientific">Pandoraea oxalativorans</name>
    <dbReference type="NCBI Taxonomy" id="573737"/>
    <lineage>
        <taxon>Bacteria</taxon>
        <taxon>Pseudomonadati</taxon>
        <taxon>Pseudomonadota</taxon>
        <taxon>Betaproteobacteria</taxon>
        <taxon>Burkholderiales</taxon>
        <taxon>Burkholderiaceae</taxon>
        <taxon>Pandoraea</taxon>
    </lineage>
</organism>
<dbReference type="CDD" id="cd04088">
    <property type="entry name" value="EFG_mtEFG_II"/>
    <property type="match status" value="1"/>
</dbReference>
<gene>
    <name evidence="8" type="primary">fusA</name>
    <name evidence="10" type="ORF">MB84_02925</name>
</gene>
<dbReference type="InterPro" id="IPR005225">
    <property type="entry name" value="Small_GTP-bd"/>
</dbReference>
<accession>A0A0E3YAG9</accession>
<dbReference type="SMART" id="SM00889">
    <property type="entry name" value="EFG_IV"/>
    <property type="match status" value="1"/>
</dbReference>